<dbReference type="Gene3D" id="3.20.20.140">
    <property type="entry name" value="Metal-dependent hydrolases"/>
    <property type="match status" value="1"/>
</dbReference>
<feature type="domain" description="Amidohydrolase-related" evidence="2">
    <location>
        <begin position="61"/>
        <end position="447"/>
    </location>
</feature>
<gene>
    <name evidence="3" type="ORF">IQ241_18090</name>
</gene>
<evidence type="ECO:0000313" key="4">
    <source>
        <dbReference type="Proteomes" id="UP000636505"/>
    </source>
</evidence>
<dbReference type="InterPro" id="IPR050287">
    <property type="entry name" value="MTA/SAH_deaminase"/>
</dbReference>
<dbReference type="Pfam" id="PF01979">
    <property type="entry name" value="Amidohydro_1"/>
    <property type="match status" value="1"/>
</dbReference>
<dbReference type="AlphaFoldDB" id="A0A8J7ARI8"/>
<proteinExistence type="predicted"/>
<protein>
    <submittedName>
        <fullName evidence="3">Amidohydrolase family protein</fullName>
    </submittedName>
</protein>
<dbReference type="InterPro" id="IPR011059">
    <property type="entry name" value="Metal-dep_hydrolase_composite"/>
</dbReference>
<sequence length="514" mass="58229">MPSTLIRGKQVICKVLNRSEAQIIEDGAVFQRDGKIVDIGAYQELSSKYQPDTVLGSAHHVVMPGFVNSHHHVGLTPFQLGSLDYPLELWFASRLSARKVDFYLDTLYSAFEMIESGITTVQHIHGWLPGPALKWPAIAEKILKAYEDIGMRVSYCFAVRTQNHFVYEDNSDFAARLPASIASDMEAWLKAQEIPTQDYLDYFEHLWTHWDQDRTDRTRIQLAPANLHWCSDDALTLQNEYAAKYDVGMHMHLLETPYQKAYAQRRTGKTAVQHLHDLGLLGPRLTLGHGVWVTEDDMDLLSETGTMVCHNASSNLRLQSGIAPLNYYAQKGVKVGMGLDEAGINDDRDMLQEMRLVLKLHRVPGIDSFVPTAAQVFQMATEHGAHTTRFAADVGTLEPGKAADLVLMDWQHIAYPYLDEEIPVLEAVLHRSRTHGIKTVMVAGEVVYEEGKFTRIDKDAMLAELAESLQVPFTPDELRRRELAKTVFPYVKKVYNGWFKSDGLDSFYHQNCRH</sequence>
<name>A0A8J7ARI8_9CYAN</name>
<dbReference type="RefSeq" id="WP_193909882.1">
    <property type="nucleotide sequence ID" value="NZ_JADEXG010000049.1"/>
</dbReference>
<dbReference type="PANTHER" id="PTHR43794">
    <property type="entry name" value="AMINOHYDROLASE SSNA-RELATED"/>
    <property type="match status" value="1"/>
</dbReference>
<accession>A0A8J7ARI8</accession>
<dbReference type="SUPFAM" id="SSF51338">
    <property type="entry name" value="Composite domain of metallo-dependent hydrolases"/>
    <property type="match status" value="1"/>
</dbReference>
<dbReference type="InterPro" id="IPR006680">
    <property type="entry name" value="Amidohydro-rel"/>
</dbReference>
<reference evidence="3" key="1">
    <citation type="submission" date="2020-10" db="EMBL/GenBank/DDBJ databases">
        <authorList>
            <person name="Castelo-Branco R."/>
            <person name="Eusebio N."/>
            <person name="Adriana R."/>
            <person name="Vieira A."/>
            <person name="Brugerolle De Fraissinette N."/>
            <person name="Rezende De Castro R."/>
            <person name="Schneider M.P."/>
            <person name="Vasconcelos V."/>
            <person name="Leao P.N."/>
        </authorList>
    </citation>
    <scope>NUCLEOTIDE SEQUENCE</scope>
    <source>
        <strain evidence="3">LEGE 07310</strain>
    </source>
</reference>
<dbReference type="Gene3D" id="2.30.40.10">
    <property type="entry name" value="Urease, subunit C, domain 1"/>
    <property type="match status" value="1"/>
</dbReference>
<evidence type="ECO:0000313" key="3">
    <source>
        <dbReference type="EMBL" id="MBE9079186.1"/>
    </source>
</evidence>
<dbReference type="Proteomes" id="UP000636505">
    <property type="component" value="Unassembled WGS sequence"/>
</dbReference>
<dbReference type="PANTHER" id="PTHR43794:SF11">
    <property type="entry name" value="AMIDOHYDROLASE-RELATED DOMAIN-CONTAINING PROTEIN"/>
    <property type="match status" value="1"/>
</dbReference>
<dbReference type="SUPFAM" id="SSF51556">
    <property type="entry name" value="Metallo-dependent hydrolases"/>
    <property type="match status" value="1"/>
</dbReference>
<dbReference type="GO" id="GO:0016810">
    <property type="term" value="F:hydrolase activity, acting on carbon-nitrogen (but not peptide) bonds"/>
    <property type="evidence" value="ECO:0007669"/>
    <property type="project" value="InterPro"/>
</dbReference>
<evidence type="ECO:0000259" key="2">
    <source>
        <dbReference type="Pfam" id="PF01979"/>
    </source>
</evidence>
<organism evidence="3 4">
    <name type="scientific">Vasconcelosia minhoensis LEGE 07310</name>
    <dbReference type="NCBI Taxonomy" id="915328"/>
    <lineage>
        <taxon>Bacteria</taxon>
        <taxon>Bacillati</taxon>
        <taxon>Cyanobacteriota</taxon>
        <taxon>Cyanophyceae</taxon>
        <taxon>Nodosilineales</taxon>
        <taxon>Cymatolegaceae</taxon>
        <taxon>Vasconcelosia</taxon>
        <taxon>Vasconcelosia minhoensis</taxon>
    </lineage>
</organism>
<dbReference type="InterPro" id="IPR032466">
    <property type="entry name" value="Metal_Hydrolase"/>
</dbReference>
<keyword evidence="1" id="KW-0378">Hydrolase</keyword>
<evidence type="ECO:0000256" key="1">
    <source>
        <dbReference type="ARBA" id="ARBA00022801"/>
    </source>
</evidence>
<keyword evidence="4" id="KW-1185">Reference proteome</keyword>
<dbReference type="EMBL" id="JADEXG010000049">
    <property type="protein sequence ID" value="MBE9079186.1"/>
    <property type="molecule type" value="Genomic_DNA"/>
</dbReference>
<comment type="caution">
    <text evidence="3">The sequence shown here is derived from an EMBL/GenBank/DDBJ whole genome shotgun (WGS) entry which is preliminary data.</text>
</comment>